<dbReference type="Gene3D" id="2.60.40.10">
    <property type="entry name" value="Immunoglobulins"/>
    <property type="match status" value="2"/>
</dbReference>
<evidence type="ECO:0000313" key="4">
    <source>
        <dbReference type="EMBL" id="GAA1156573.1"/>
    </source>
</evidence>
<dbReference type="EMBL" id="BAAAJE010000023">
    <property type="protein sequence ID" value="GAA1156573.1"/>
    <property type="molecule type" value="Genomic_DNA"/>
</dbReference>
<dbReference type="PROSITE" id="PS51127">
    <property type="entry name" value="BIG1"/>
    <property type="match status" value="1"/>
</dbReference>
<organism evidence="4 5">
    <name type="scientific">Nocardioides aquiterrae</name>
    <dbReference type="NCBI Taxonomy" id="203799"/>
    <lineage>
        <taxon>Bacteria</taxon>
        <taxon>Bacillati</taxon>
        <taxon>Actinomycetota</taxon>
        <taxon>Actinomycetes</taxon>
        <taxon>Propionibacteriales</taxon>
        <taxon>Nocardioidaceae</taxon>
        <taxon>Nocardioides</taxon>
    </lineage>
</organism>
<reference evidence="5" key="1">
    <citation type="journal article" date="2019" name="Int. J. Syst. Evol. Microbiol.">
        <title>The Global Catalogue of Microorganisms (GCM) 10K type strain sequencing project: providing services to taxonomists for standard genome sequencing and annotation.</title>
        <authorList>
            <consortium name="The Broad Institute Genomics Platform"/>
            <consortium name="The Broad Institute Genome Sequencing Center for Infectious Disease"/>
            <person name="Wu L."/>
            <person name="Ma J."/>
        </authorList>
    </citation>
    <scope>NUCLEOTIDE SEQUENCE [LARGE SCALE GENOMIC DNA]</scope>
    <source>
        <strain evidence="5">JCM 11813</strain>
    </source>
</reference>
<feature type="region of interest" description="Disordered" evidence="2">
    <location>
        <begin position="445"/>
        <end position="473"/>
    </location>
</feature>
<feature type="region of interest" description="Disordered" evidence="2">
    <location>
        <begin position="517"/>
        <end position="545"/>
    </location>
</feature>
<dbReference type="InterPro" id="IPR008964">
    <property type="entry name" value="Invasin/intimin_cell_adhesion"/>
</dbReference>
<keyword evidence="5" id="KW-1185">Reference proteome</keyword>
<evidence type="ECO:0000256" key="1">
    <source>
        <dbReference type="ARBA" id="ARBA00010116"/>
    </source>
</evidence>
<proteinExistence type="inferred from homology"/>
<evidence type="ECO:0000259" key="3">
    <source>
        <dbReference type="PROSITE" id="PS51127"/>
    </source>
</evidence>
<feature type="domain" description="Big-1" evidence="3">
    <location>
        <begin position="837"/>
        <end position="938"/>
    </location>
</feature>
<dbReference type="SUPFAM" id="SSF49373">
    <property type="entry name" value="Invasin/intimin cell-adhesion fragments"/>
    <property type="match status" value="2"/>
</dbReference>
<protein>
    <recommendedName>
        <fullName evidence="3">Big-1 domain-containing protein</fullName>
    </recommendedName>
</protein>
<gene>
    <name evidence="4" type="ORF">GCM10009606_38260</name>
</gene>
<dbReference type="InterPro" id="IPR003344">
    <property type="entry name" value="Big_1_dom"/>
</dbReference>
<evidence type="ECO:0000256" key="2">
    <source>
        <dbReference type="SAM" id="MobiDB-lite"/>
    </source>
</evidence>
<name>A0ABP4F7R1_9ACTN</name>
<dbReference type="Pfam" id="PF02369">
    <property type="entry name" value="Big_1"/>
    <property type="match status" value="1"/>
</dbReference>
<comment type="caution">
    <text evidence="4">The sequence shown here is derived from an EMBL/GenBank/DDBJ whole genome shotgun (WGS) entry which is preliminary data.</text>
</comment>
<dbReference type="Proteomes" id="UP001499979">
    <property type="component" value="Unassembled WGS sequence"/>
</dbReference>
<feature type="compositionally biased region" description="Polar residues" evidence="2">
    <location>
        <begin position="524"/>
        <end position="536"/>
    </location>
</feature>
<accession>A0ABP4F7R1</accession>
<evidence type="ECO:0000313" key="5">
    <source>
        <dbReference type="Proteomes" id="UP001499979"/>
    </source>
</evidence>
<dbReference type="InterPro" id="IPR013783">
    <property type="entry name" value="Ig-like_fold"/>
</dbReference>
<sequence length="1029" mass="105731">MTDANTLELAAPGTATVSTQNDGQNTTVRLESIAGANISTVRYSYSLNGVDFTTIDTVSRNDNGAFSTEWAANGLAGATGVTLRAQGLAADGTTVVDSATTLVDVDNNDPTVNITDGTGVGVFQQQYTTEGQTDQNVIVSGTGSSITSAPALEFWDPSAHAFAAGGTGTSTTTGTSPTHGTWTGVMDITGYDYGANDELLVRATETTDDAEAFGLYKQAITTVTATADRTNVPAGSAATVTVKVTDQNGMPIAGAQVFSSNGGPAEYTDANGEATFSQNAGSAYYYANADDSNPYEPELGDKKSDTVTVTQYAAAPTTLAATSRDGSAFDIDENDSDGVGTDDITVQVKDQQGNNIGGVRTVRYYWVETPFDGSPATQRFPAGTATSTAVTDVNGKANIVFPTGQTDPNGTYVLHASVDADGLGNGAIAESEVLTVKAGDSTLKWTNGNPTQAQRGTSVDATGSLTLPDGTGLPGRSVKVDYANGGGAENSGIVLANGTTGTTRTVTTGADGTFTVTVKDPANTPATDETGTLTANTVPGTTDGDDPDEGPATLGVQFVADVTPATVTFVAVPLSDVDVNSDGLFQPGDIQAYKLTVKTADDPATGADESHPVTNSQVTLTLDHGYFTDGTPAGTPASGADAGAYKQLGTDNGQKLTVTTDGSGEATVLVAIGRDTGFDDDGAVTSTIAATDGAATKSQTANWTSSNPINGGEVKIVESPADRQTGPTDPAPVNGEIRYDVFTTDQFGNLVGGEDVTITTDDPDADVNGVNNVGQVKSDFDNRGEFTVTSSRAGTYTVTGSWTTDTYRYTTATGNGAPVFAPNNEVVTGSADAEFYAVDFAASTFTITSNPEGRVPVGSAVTETVTAVDQEGNPIPGLSVRFVVNGPGDQTSDVERFTNANGQAFYTVIGNSEGTANVNAVITDGQQVTTVSDSITFAGPKQRYIALKVRGKNLANGDDRVFANAKSFASGLVAKVFVNGKQVASHKLNERGNFAFVLADKNGNKTTKYVVRVAETETTKAAHNSIYIK</sequence>
<comment type="similarity">
    <text evidence="1">Belongs to the intimin/invasin family.</text>
</comment>
<feature type="compositionally biased region" description="Polar residues" evidence="2">
    <location>
        <begin position="445"/>
        <end position="465"/>
    </location>
</feature>
<dbReference type="SMART" id="SM00634">
    <property type="entry name" value="BID_1"/>
    <property type="match status" value="3"/>
</dbReference>